<evidence type="ECO:0000313" key="2">
    <source>
        <dbReference type="EMBL" id="RNA09176.1"/>
    </source>
</evidence>
<comment type="caution">
    <text evidence="2">The sequence shown here is derived from an EMBL/GenBank/DDBJ whole genome shotgun (WGS) entry which is preliminary data.</text>
</comment>
<keyword evidence="1" id="KW-0812">Transmembrane</keyword>
<accession>A0A3M7QCM9</accession>
<dbReference type="EMBL" id="REGN01006528">
    <property type="protein sequence ID" value="RNA09176.1"/>
    <property type="molecule type" value="Genomic_DNA"/>
</dbReference>
<name>A0A3M7QCM9_BRAPC</name>
<evidence type="ECO:0000313" key="3">
    <source>
        <dbReference type="Proteomes" id="UP000276133"/>
    </source>
</evidence>
<reference evidence="2 3" key="1">
    <citation type="journal article" date="2018" name="Sci. Rep.">
        <title>Genomic signatures of local adaptation to the degree of environmental predictability in rotifers.</title>
        <authorList>
            <person name="Franch-Gras L."/>
            <person name="Hahn C."/>
            <person name="Garcia-Roger E.M."/>
            <person name="Carmona M.J."/>
            <person name="Serra M."/>
            <person name="Gomez A."/>
        </authorList>
    </citation>
    <scope>NUCLEOTIDE SEQUENCE [LARGE SCALE GENOMIC DNA]</scope>
    <source>
        <strain evidence="2">HYR1</strain>
    </source>
</reference>
<feature type="transmembrane region" description="Helical" evidence="1">
    <location>
        <begin position="101"/>
        <end position="126"/>
    </location>
</feature>
<gene>
    <name evidence="2" type="ORF">BpHYR1_001047</name>
</gene>
<proteinExistence type="predicted"/>
<dbReference type="AlphaFoldDB" id="A0A3M7QCM9"/>
<organism evidence="2 3">
    <name type="scientific">Brachionus plicatilis</name>
    <name type="common">Marine rotifer</name>
    <name type="synonym">Brachionus muelleri</name>
    <dbReference type="NCBI Taxonomy" id="10195"/>
    <lineage>
        <taxon>Eukaryota</taxon>
        <taxon>Metazoa</taxon>
        <taxon>Spiralia</taxon>
        <taxon>Gnathifera</taxon>
        <taxon>Rotifera</taxon>
        <taxon>Eurotatoria</taxon>
        <taxon>Monogononta</taxon>
        <taxon>Pseudotrocha</taxon>
        <taxon>Ploima</taxon>
        <taxon>Brachionidae</taxon>
        <taxon>Brachionus</taxon>
    </lineage>
</organism>
<evidence type="ECO:0000256" key="1">
    <source>
        <dbReference type="SAM" id="Phobius"/>
    </source>
</evidence>
<feature type="transmembrane region" description="Helical" evidence="1">
    <location>
        <begin position="146"/>
        <end position="168"/>
    </location>
</feature>
<keyword evidence="1" id="KW-1133">Transmembrane helix</keyword>
<sequence length="169" mass="18981">MDDAKWSLKEKLADIGEKRFLKCIKCDNRLCLFSSKLAHLKEVDNNFLSILLQPQLLIKLLIPLLMALELSMKFFTSILTRASKGSRLEIVSSKFCGVARLSLNIVVIAGFCTICSSFLLFFGTFINGNMLYCISDKTVASNSKFIVIRVSAFILMAFCIFNCSLSMIH</sequence>
<keyword evidence="3" id="KW-1185">Reference proteome</keyword>
<dbReference type="Proteomes" id="UP000276133">
    <property type="component" value="Unassembled WGS sequence"/>
</dbReference>
<keyword evidence="1" id="KW-0472">Membrane</keyword>
<protein>
    <submittedName>
        <fullName evidence="2">Uncharacterized protein</fullName>
    </submittedName>
</protein>